<feature type="transmembrane region" description="Helical" evidence="1">
    <location>
        <begin position="7"/>
        <end position="27"/>
    </location>
</feature>
<proteinExistence type="predicted"/>
<dbReference type="EMBL" id="FOOY01000019">
    <property type="protein sequence ID" value="SFG73112.1"/>
    <property type="molecule type" value="Genomic_DNA"/>
</dbReference>
<organism evidence="3 4">
    <name type="scientific">Sporolactobacillus nakayamae</name>
    <dbReference type="NCBI Taxonomy" id="269670"/>
    <lineage>
        <taxon>Bacteria</taxon>
        <taxon>Bacillati</taxon>
        <taxon>Bacillota</taxon>
        <taxon>Bacilli</taxon>
        <taxon>Bacillales</taxon>
        <taxon>Sporolactobacillaceae</taxon>
        <taxon>Sporolactobacillus</taxon>
    </lineage>
</organism>
<evidence type="ECO:0000313" key="3">
    <source>
        <dbReference type="EMBL" id="SFG73112.1"/>
    </source>
</evidence>
<dbReference type="PANTHER" id="PTHR37806">
    <property type="entry name" value="LMO0724 PROTEIN"/>
    <property type="match status" value="1"/>
</dbReference>
<dbReference type="InterPro" id="IPR039564">
    <property type="entry name" value="Peptidase_C39-like"/>
</dbReference>
<name>A0A1I2U7K1_9BACL</name>
<evidence type="ECO:0000256" key="1">
    <source>
        <dbReference type="SAM" id="Phobius"/>
    </source>
</evidence>
<protein>
    <submittedName>
        <fullName evidence="3">Uncharacterized protein YvpB</fullName>
    </submittedName>
</protein>
<dbReference type="InterPro" id="IPR039563">
    <property type="entry name" value="Peptidase_C39_single_dom"/>
</dbReference>
<keyword evidence="1" id="KW-0812">Transmembrane</keyword>
<dbReference type="AlphaFoldDB" id="A0A1I2U7K1"/>
<dbReference type="CDD" id="cd02549">
    <property type="entry name" value="Peptidase_C39A"/>
    <property type="match status" value="1"/>
</dbReference>
<evidence type="ECO:0000313" key="4">
    <source>
        <dbReference type="Proteomes" id="UP000198752"/>
    </source>
</evidence>
<dbReference type="Gene3D" id="3.90.70.10">
    <property type="entry name" value="Cysteine proteinases"/>
    <property type="match status" value="1"/>
</dbReference>
<keyword evidence="1" id="KW-1133">Transmembrane helix</keyword>
<dbReference type="OrthoDB" id="1164310at2"/>
<feature type="domain" description="Peptidase C39-like" evidence="2">
    <location>
        <begin position="66"/>
        <end position="226"/>
    </location>
</feature>
<dbReference type="STRING" id="269670.SAMN02982927_02588"/>
<dbReference type="InterPro" id="IPR016997">
    <property type="entry name" value="UCP032442"/>
</dbReference>
<dbReference type="Pfam" id="PF13529">
    <property type="entry name" value="Peptidase_C39_2"/>
    <property type="match status" value="1"/>
</dbReference>
<keyword evidence="1" id="KW-0472">Membrane</keyword>
<dbReference type="RefSeq" id="WP_093673601.1">
    <property type="nucleotide sequence ID" value="NZ_FOOY01000019.1"/>
</dbReference>
<dbReference type="PIRSF" id="PIRSF032442">
    <property type="entry name" value="UCP032442"/>
    <property type="match status" value="1"/>
</dbReference>
<evidence type="ECO:0000259" key="2">
    <source>
        <dbReference type="Pfam" id="PF13529"/>
    </source>
</evidence>
<accession>A0A1I2U7K1</accession>
<keyword evidence="4" id="KW-1185">Reference proteome</keyword>
<dbReference type="PANTHER" id="PTHR37806:SF1">
    <property type="entry name" value="PEPTIDASE C39-LIKE DOMAIN-CONTAINING PROTEIN"/>
    <property type="match status" value="1"/>
</dbReference>
<sequence length="259" mass="29499">MRTFKKNWLGWFLALDVLLAMLLFVLYSPENRSIGKKWITDVTYEAEQVKDEAFEEPKKKSSVQIDAPQIRQKPELPRGCEVTSLAMLLQKAGVHVGKMELARTINRVPYYQNGYFGNPDEGFVGNMEEFDKRGYGVYHEPLASLGRHYLPSRIIDLSGKSFDSAVLAQLQNGIPVVVITNATFKPLAKNYFHDWRTRSGIVKVTNQEHSVLVTGYDQNHIFFNDPLGKKNATADRATFIQAWEQMGKQAVSYRKSSVF</sequence>
<reference evidence="4" key="1">
    <citation type="submission" date="2016-10" db="EMBL/GenBank/DDBJ databases">
        <authorList>
            <person name="Varghese N."/>
            <person name="Submissions S."/>
        </authorList>
    </citation>
    <scope>NUCLEOTIDE SEQUENCE [LARGE SCALE GENOMIC DNA]</scope>
    <source>
        <strain evidence="4">ATCC 700379</strain>
    </source>
</reference>
<dbReference type="Proteomes" id="UP000198752">
    <property type="component" value="Unassembled WGS sequence"/>
</dbReference>
<gene>
    <name evidence="3" type="ORF">SAMN02982927_02588</name>
</gene>